<dbReference type="PANTHER" id="PTHR47595:SF1">
    <property type="entry name" value="MYB_SANT-LIKE DNA-BINDING DOMAIN-CONTAINING PROTEIN"/>
    <property type="match status" value="1"/>
</dbReference>
<sequence length="306" mass="34836">MTQRQSYSFLKGDIVVTIEAASEGDALQFFTLCEFSHDEGQTTIKQPNANLAFGRITSAIYLQASEPSVAGATNSQANKDDVTAESYQQDKKNAKELNERKETKCFLNCTIKRKKDFDSKVTKKKVLWKRIEADMKAEGFGLTSEQCENKYKALKRKFSNFKLQQAKSGAGKKDIDFEEELQELFGSHAEVMPTFLLTANVCHRPQMKISTAGPEESMQQEIGLEEPQAKATTARKSMTRSPSRYESPNKATKKLTSEHLCETIISKLDQASKEREEMKQMLQKQHEERMERQDKFLELFAKSLDK</sequence>
<dbReference type="Proteomes" id="UP000095280">
    <property type="component" value="Unplaced"/>
</dbReference>
<dbReference type="AlphaFoldDB" id="A0A1I8G6Z6"/>
<dbReference type="Pfam" id="PF13837">
    <property type="entry name" value="Myb_DNA-bind_4"/>
    <property type="match status" value="1"/>
</dbReference>
<dbReference type="OrthoDB" id="6155746at2759"/>
<evidence type="ECO:0000313" key="1">
    <source>
        <dbReference type="Proteomes" id="UP000095280"/>
    </source>
</evidence>
<keyword evidence="1" id="KW-1185">Reference proteome</keyword>
<organism evidence="1 2">
    <name type="scientific">Macrostomum lignano</name>
    <dbReference type="NCBI Taxonomy" id="282301"/>
    <lineage>
        <taxon>Eukaryota</taxon>
        <taxon>Metazoa</taxon>
        <taxon>Spiralia</taxon>
        <taxon>Lophotrochozoa</taxon>
        <taxon>Platyhelminthes</taxon>
        <taxon>Rhabditophora</taxon>
        <taxon>Macrostomorpha</taxon>
        <taxon>Macrostomida</taxon>
        <taxon>Macrostomidae</taxon>
        <taxon>Macrostomum</taxon>
    </lineage>
</organism>
<evidence type="ECO:0000313" key="2">
    <source>
        <dbReference type="WBParaSite" id="maker-uti_cns_0000998-snap-gene-0.6-mRNA-1"/>
    </source>
</evidence>
<protein>
    <submittedName>
        <fullName evidence="2">Myb_DNA-bind_4 domain-containing protein</fullName>
    </submittedName>
</protein>
<reference evidence="2" key="1">
    <citation type="submission" date="2016-11" db="UniProtKB">
        <authorList>
            <consortium name="WormBaseParasite"/>
        </authorList>
    </citation>
    <scope>IDENTIFICATION</scope>
</reference>
<dbReference type="PANTHER" id="PTHR47595">
    <property type="entry name" value="HEAT SHOCK 70 KDA PROTEIN 14"/>
    <property type="match status" value="1"/>
</dbReference>
<dbReference type="Gene3D" id="1.10.10.60">
    <property type="entry name" value="Homeodomain-like"/>
    <property type="match status" value="1"/>
</dbReference>
<dbReference type="InterPro" id="IPR044822">
    <property type="entry name" value="Myb_DNA-bind_4"/>
</dbReference>
<name>A0A1I8G6Z6_9PLAT</name>
<dbReference type="WBParaSite" id="maker-uti_cns_0000998-snap-gene-0.6-mRNA-1">
    <property type="protein sequence ID" value="maker-uti_cns_0000998-snap-gene-0.6-mRNA-1"/>
    <property type="gene ID" value="maker-uti_cns_0000998-snap-gene-0.6"/>
</dbReference>
<accession>A0A1I8G6Z6</accession>
<proteinExistence type="predicted"/>